<evidence type="ECO:0000256" key="3">
    <source>
        <dbReference type="ARBA" id="ARBA00013208"/>
    </source>
</evidence>
<evidence type="ECO:0000256" key="1">
    <source>
        <dbReference type="ARBA" id="ARBA00000677"/>
    </source>
</evidence>
<keyword evidence="7" id="KW-0812">Transmembrane</keyword>
<evidence type="ECO:0000259" key="8">
    <source>
        <dbReference type="Pfam" id="PF10502"/>
    </source>
</evidence>
<gene>
    <name evidence="9" type="primary">lepB</name>
    <name evidence="9" type="ORF">I2H38_11530</name>
</gene>
<dbReference type="PANTHER" id="PTHR43390:SF1">
    <property type="entry name" value="CHLOROPLAST PROCESSING PEPTIDASE"/>
    <property type="match status" value="1"/>
</dbReference>
<proteinExistence type="inferred from homology"/>
<protein>
    <recommendedName>
        <fullName evidence="4 7">Signal peptidase I</fullName>
        <ecNumber evidence="3 7">3.4.21.89</ecNumber>
    </recommendedName>
</protein>
<evidence type="ECO:0000256" key="4">
    <source>
        <dbReference type="ARBA" id="ARBA00019232"/>
    </source>
</evidence>
<evidence type="ECO:0000256" key="6">
    <source>
        <dbReference type="PIRSR" id="PIRSR600223-1"/>
    </source>
</evidence>
<dbReference type="PANTHER" id="PTHR43390">
    <property type="entry name" value="SIGNAL PEPTIDASE I"/>
    <property type="match status" value="1"/>
</dbReference>
<keyword evidence="7" id="KW-1133">Transmembrane helix</keyword>
<keyword evidence="7" id="KW-0645">Protease</keyword>
<comment type="caution">
    <text evidence="9">The sequence shown here is derived from an EMBL/GenBank/DDBJ whole genome shotgun (WGS) entry which is preliminary data.</text>
</comment>
<dbReference type="InterPro" id="IPR000223">
    <property type="entry name" value="Pept_S26A_signal_pept_1"/>
</dbReference>
<feature type="active site" evidence="6">
    <location>
        <position position="115"/>
    </location>
</feature>
<dbReference type="Gene3D" id="2.10.109.10">
    <property type="entry name" value="Umud Fragment, subunit A"/>
    <property type="match status" value="1"/>
</dbReference>
<dbReference type="PROSITE" id="PS00761">
    <property type="entry name" value="SPASE_I_3"/>
    <property type="match status" value="1"/>
</dbReference>
<dbReference type="GO" id="GO:0016020">
    <property type="term" value="C:membrane"/>
    <property type="evidence" value="ECO:0007669"/>
    <property type="project" value="UniProtKB-SubCell"/>
</dbReference>
<dbReference type="AlphaFoldDB" id="A0A931BUF1"/>
<dbReference type="PROSITE" id="PS00760">
    <property type="entry name" value="SPASE_I_2"/>
    <property type="match status" value="1"/>
</dbReference>
<comment type="similarity">
    <text evidence="2 7">Belongs to the peptidase S26 family.</text>
</comment>
<feature type="domain" description="Peptidase S26" evidence="8">
    <location>
        <begin position="24"/>
        <end position="233"/>
    </location>
</feature>
<dbReference type="Pfam" id="PF10502">
    <property type="entry name" value="Peptidase_S26"/>
    <property type="match status" value="1"/>
</dbReference>
<dbReference type="InterPro" id="IPR019758">
    <property type="entry name" value="Pept_S26A_signal_pept_1_CS"/>
</dbReference>
<dbReference type="InterPro" id="IPR036286">
    <property type="entry name" value="LexA/Signal_pep-like_sf"/>
</dbReference>
<dbReference type="EC" id="3.4.21.89" evidence="3 7"/>
<dbReference type="SUPFAM" id="SSF51306">
    <property type="entry name" value="LexA/Signal peptidase"/>
    <property type="match status" value="1"/>
</dbReference>
<dbReference type="PRINTS" id="PR00727">
    <property type="entry name" value="LEADERPTASE"/>
</dbReference>
<evidence type="ECO:0000313" key="10">
    <source>
        <dbReference type="Proteomes" id="UP000599312"/>
    </source>
</evidence>
<reference evidence="9" key="1">
    <citation type="submission" date="2020-11" db="EMBL/GenBank/DDBJ databases">
        <authorList>
            <person name="Kim M.K."/>
        </authorList>
    </citation>
    <scope>NUCLEOTIDE SEQUENCE</scope>
    <source>
        <strain evidence="9">BT350</strain>
    </source>
</reference>
<dbReference type="NCBIfam" id="TIGR02227">
    <property type="entry name" value="sigpep_I_bact"/>
    <property type="match status" value="1"/>
</dbReference>
<keyword evidence="10" id="KW-1185">Reference proteome</keyword>
<feature type="active site" evidence="6">
    <location>
        <position position="54"/>
    </location>
</feature>
<dbReference type="InterPro" id="IPR019533">
    <property type="entry name" value="Peptidase_S26"/>
</dbReference>
<dbReference type="GO" id="GO:0009003">
    <property type="term" value="F:signal peptidase activity"/>
    <property type="evidence" value="ECO:0007669"/>
    <property type="project" value="UniProtKB-EC"/>
</dbReference>
<organism evidence="9 10">
    <name type="scientific">Microvirga alba</name>
    <dbReference type="NCBI Taxonomy" id="2791025"/>
    <lineage>
        <taxon>Bacteria</taxon>
        <taxon>Pseudomonadati</taxon>
        <taxon>Pseudomonadota</taxon>
        <taxon>Alphaproteobacteria</taxon>
        <taxon>Hyphomicrobiales</taxon>
        <taxon>Methylobacteriaceae</taxon>
        <taxon>Microvirga</taxon>
    </lineage>
</organism>
<comment type="subcellular location">
    <subcellularLocation>
        <location evidence="7">Membrane</location>
        <topology evidence="7">Single-pass type II membrane protein</topology>
    </subcellularLocation>
</comment>
<accession>A0A931BUF1</accession>
<dbReference type="CDD" id="cd06530">
    <property type="entry name" value="S26_SPase_I"/>
    <property type="match status" value="1"/>
</dbReference>
<keyword evidence="5 7" id="KW-0378">Hydrolase</keyword>
<sequence length="261" mass="29985">MDYVNENAKKYEGDNVKKEESGLWETIKVILQALLIAVVVRTILFQPFNIPSGSLIPTLLIGDYLFVSKYSYGYSRYSIPFGPPLFSGRILGSEPKRGDIAVFKLPKDNSTDYIKRVVGLPGDKIQVVGGVLQINGKPVQRERVEDYKTTDLYGRTIAVPQYKETFPEGTTHYVIERDNDRGYWDNTNVYTVKPGHYFMMGDNRDNSSDSRDEASVGQVPAENLVGRAEIIFFSIDEDASLWRPWEWPQHIRWNRMFERIK</sequence>
<comment type="catalytic activity">
    <reaction evidence="1 7">
        <text>Cleavage of hydrophobic, N-terminal signal or leader sequences from secreted and periplasmic proteins.</text>
        <dbReference type="EC" id="3.4.21.89"/>
    </reaction>
</comment>
<evidence type="ECO:0000313" key="9">
    <source>
        <dbReference type="EMBL" id="MBF9234010.1"/>
    </source>
</evidence>
<evidence type="ECO:0000256" key="5">
    <source>
        <dbReference type="ARBA" id="ARBA00022801"/>
    </source>
</evidence>
<dbReference type="EMBL" id="JADQDO010000005">
    <property type="protein sequence ID" value="MBF9234010.1"/>
    <property type="molecule type" value="Genomic_DNA"/>
</dbReference>
<keyword evidence="7" id="KW-0472">Membrane</keyword>
<dbReference type="GO" id="GO:0004252">
    <property type="term" value="F:serine-type endopeptidase activity"/>
    <property type="evidence" value="ECO:0007669"/>
    <property type="project" value="InterPro"/>
</dbReference>
<dbReference type="InterPro" id="IPR019757">
    <property type="entry name" value="Pept_S26A_signal_pept_1_Lys-AS"/>
</dbReference>
<evidence type="ECO:0000256" key="2">
    <source>
        <dbReference type="ARBA" id="ARBA00009370"/>
    </source>
</evidence>
<dbReference type="Proteomes" id="UP000599312">
    <property type="component" value="Unassembled WGS sequence"/>
</dbReference>
<evidence type="ECO:0000256" key="7">
    <source>
        <dbReference type="RuleBase" id="RU362042"/>
    </source>
</evidence>
<feature type="transmembrane region" description="Helical" evidence="7">
    <location>
        <begin position="27"/>
        <end position="44"/>
    </location>
</feature>
<name>A0A931BUF1_9HYPH</name>
<dbReference type="GO" id="GO:0006465">
    <property type="term" value="P:signal peptide processing"/>
    <property type="evidence" value="ECO:0007669"/>
    <property type="project" value="InterPro"/>
</dbReference>